<evidence type="ECO:0000259" key="1">
    <source>
        <dbReference type="Pfam" id="PF01467"/>
    </source>
</evidence>
<name>A0A239BRN8_9ACTN</name>
<keyword evidence="2" id="KW-0808">Transferase</keyword>
<organism evidence="2 3">
    <name type="scientific">Actinoplanes regularis</name>
    <dbReference type="NCBI Taxonomy" id="52697"/>
    <lineage>
        <taxon>Bacteria</taxon>
        <taxon>Bacillati</taxon>
        <taxon>Actinomycetota</taxon>
        <taxon>Actinomycetes</taxon>
        <taxon>Micromonosporales</taxon>
        <taxon>Micromonosporaceae</taxon>
        <taxon>Actinoplanes</taxon>
    </lineage>
</organism>
<dbReference type="AlphaFoldDB" id="A0A239BRN8"/>
<dbReference type="GO" id="GO:0016779">
    <property type="term" value="F:nucleotidyltransferase activity"/>
    <property type="evidence" value="ECO:0007669"/>
    <property type="project" value="UniProtKB-KW"/>
</dbReference>
<accession>A0A239BRN8</accession>
<keyword evidence="2" id="KW-0548">Nucleotidyltransferase</keyword>
<reference evidence="2 3" key="1">
    <citation type="submission" date="2017-06" db="EMBL/GenBank/DDBJ databases">
        <authorList>
            <person name="Kim H.J."/>
            <person name="Triplett B.A."/>
        </authorList>
    </citation>
    <scope>NUCLEOTIDE SEQUENCE [LARGE SCALE GENOMIC DNA]</scope>
    <source>
        <strain evidence="2 3">DSM 43151</strain>
    </source>
</reference>
<dbReference type="InterPro" id="IPR004821">
    <property type="entry name" value="Cyt_trans-like"/>
</dbReference>
<dbReference type="SUPFAM" id="SSF52374">
    <property type="entry name" value="Nucleotidylyl transferase"/>
    <property type="match status" value="1"/>
</dbReference>
<sequence length="105" mass="11304">MTVLVAVNDEKRPTRSGVHRAADIRAGLPREWENVAVAAWNGLTVAYCRQHGAGVIIRGVRNTGDVVRENQLAAMNETLGVTTLLMPTRPELATISSTIVRATVA</sequence>
<dbReference type="EMBL" id="FZNR01000010">
    <property type="protein sequence ID" value="SNS09813.1"/>
    <property type="molecule type" value="Genomic_DNA"/>
</dbReference>
<protein>
    <submittedName>
        <fullName evidence="2">Pantetheine-phosphate adenylyltransferase</fullName>
    </submittedName>
</protein>
<dbReference type="Gene3D" id="3.40.50.620">
    <property type="entry name" value="HUPs"/>
    <property type="match status" value="1"/>
</dbReference>
<dbReference type="InterPro" id="IPR014729">
    <property type="entry name" value="Rossmann-like_a/b/a_fold"/>
</dbReference>
<feature type="domain" description="Cytidyltransferase-like" evidence="1">
    <location>
        <begin position="6"/>
        <end position="102"/>
    </location>
</feature>
<dbReference type="Proteomes" id="UP000198415">
    <property type="component" value="Unassembled WGS sequence"/>
</dbReference>
<dbReference type="Pfam" id="PF01467">
    <property type="entry name" value="CTP_transf_like"/>
    <property type="match status" value="1"/>
</dbReference>
<keyword evidence="3" id="KW-1185">Reference proteome</keyword>
<proteinExistence type="predicted"/>
<evidence type="ECO:0000313" key="3">
    <source>
        <dbReference type="Proteomes" id="UP000198415"/>
    </source>
</evidence>
<evidence type="ECO:0000313" key="2">
    <source>
        <dbReference type="EMBL" id="SNS09813.1"/>
    </source>
</evidence>
<gene>
    <name evidence="2" type="ORF">SAMN06264365_11053</name>
</gene>